<reference evidence="2" key="1">
    <citation type="submission" date="2015-07" db="EMBL/GenBank/DDBJ databases">
        <title>Adaptation to a free-living lifestyle via gene acquisitions in the diplomonad Trepomonas sp. PC1.</title>
        <authorList>
            <person name="Xu F."/>
            <person name="Jerlstrom-Hultqvist J."/>
            <person name="Kolisko M."/>
            <person name="Simpson A.G.B."/>
            <person name="Roger A.J."/>
            <person name="Svard S.G."/>
            <person name="Andersson J.O."/>
        </authorList>
    </citation>
    <scope>NUCLEOTIDE SEQUENCE</scope>
    <source>
        <strain evidence="2">PC1</strain>
    </source>
</reference>
<dbReference type="GO" id="GO:0005525">
    <property type="term" value="F:GTP binding"/>
    <property type="evidence" value="ECO:0007669"/>
    <property type="project" value="InterPro"/>
</dbReference>
<feature type="non-terminal residue" evidence="2">
    <location>
        <position position="1"/>
    </location>
</feature>
<dbReference type="EMBL" id="GDID01002886">
    <property type="protein sequence ID" value="JAP93720.1"/>
    <property type="molecule type" value="Transcribed_RNA"/>
</dbReference>
<dbReference type="InterPro" id="IPR006073">
    <property type="entry name" value="GTP-bd"/>
</dbReference>
<evidence type="ECO:0000259" key="1">
    <source>
        <dbReference type="Pfam" id="PF01926"/>
    </source>
</evidence>
<evidence type="ECO:0000313" key="2">
    <source>
        <dbReference type="EMBL" id="JAP93720.1"/>
    </source>
</evidence>
<dbReference type="AlphaFoldDB" id="A0A146KA74"/>
<accession>A0A146KA74</accession>
<feature type="domain" description="G" evidence="1">
    <location>
        <begin position="40"/>
        <end position="114"/>
    </location>
</feature>
<dbReference type="Pfam" id="PF01926">
    <property type="entry name" value="MMR_HSR1"/>
    <property type="match status" value="1"/>
</dbReference>
<gene>
    <name evidence="2" type="ORF">TPC1_13895</name>
</gene>
<dbReference type="Gene3D" id="3.40.50.300">
    <property type="entry name" value="P-loop containing nucleotide triphosphate hydrolases"/>
    <property type="match status" value="1"/>
</dbReference>
<sequence length="189" mass="21523">FIYSQFKNTKFIISAVLILVSIAALFAVKCIKKINRPCVVVLCGMPGTGKTQFYQFLMNRTMIKSHKSAQETQFTGYLDFNVKKHLTLVDLPSDERAQKFDLLTATDVVFFSQGDKQAALKLAQLIPKLHEKAQIYINCKSKEFISELQHQWSKINGVDEIEVPNEIEQFEMELNEKDMEAAADLIIGK</sequence>
<dbReference type="SUPFAM" id="SSF52540">
    <property type="entry name" value="P-loop containing nucleoside triphosphate hydrolases"/>
    <property type="match status" value="1"/>
</dbReference>
<name>A0A146KA74_9EUKA</name>
<organism evidence="2">
    <name type="scientific">Trepomonas sp. PC1</name>
    <dbReference type="NCBI Taxonomy" id="1076344"/>
    <lineage>
        <taxon>Eukaryota</taxon>
        <taxon>Metamonada</taxon>
        <taxon>Diplomonadida</taxon>
        <taxon>Hexamitidae</taxon>
        <taxon>Hexamitinae</taxon>
        <taxon>Trepomonas</taxon>
    </lineage>
</organism>
<keyword evidence="2" id="KW-0675">Receptor</keyword>
<dbReference type="InterPro" id="IPR027417">
    <property type="entry name" value="P-loop_NTPase"/>
</dbReference>
<proteinExistence type="predicted"/>
<protein>
    <submittedName>
        <fullName evidence="2">Signal recognition particle receptor beta subunit</fullName>
    </submittedName>
</protein>